<evidence type="ECO:0000256" key="1">
    <source>
        <dbReference type="SAM" id="Phobius"/>
    </source>
</evidence>
<gene>
    <name evidence="2" type="ORF">SAMN02745150_00816</name>
</gene>
<keyword evidence="3" id="KW-1185">Reference proteome</keyword>
<feature type="transmembrane region" description="Helical" evidence="1">
    <location>
        <begin position="37"/>
        <end position="56"/>
    </location>
</feature>
<organism evidence="2 3">
    <name type="scientific">Brevinema andersonii</name>
    <dbReference type="NCBI Taxonomy" id="34097"/>
    <lineage>
        <taxon>Bacteria</taxon>
        <taxon>Pseudomonadati</taxon>
        <taxon>Spirochaetota</taxon>
        <taxon>Spirochaetia</taxon>
        <taxon>Brevinematales</taxon>
        <taxon>Brevinemataceae</taxon>
        <taxon>Brevinema</taxon>
    </lineage>
</organism>
<reference evidence="3" key="1">
    <citation type="submission" date="2016-10" db="EMBL/GenBank/DDBJ databases">
        <authorList>
            <person name="Varghese N."/>
            <person name="Submissions S."/>
        </authorList>
    </citation>
    <scope>NUCLEOTIDE SEQUENCE [LARGE SCALE GENOMIC DNA]</scope>
    <source>
        <strain evidence="3">ATCC 43811</strain>
    </source>
</reference>
<evidence type="ECO:0000313" key="3">
    <source>
        <dbReference type="Proteomes" id="UP000240042"/>
    </source>
</evidence>
<keyword evidence="1" id="KW-0472">Membrane</keyword>
<feature type="transmembrane region" description="Helical" evidence="1">
    <location>
        <begin position="170"/>
        <end position="192"/>
    </location>
</feature>
<feature type="transmembrane region" description="Helical" evidence="1">
    <location>
        <begin position="198"/>
        <end position="222"/>
    </location>
</feature>
<keyword evidence="1" id="KW-1133">Transmembrane helix</keyword>
<keyword evidence="1" id="KW-0812">Transmembrane</keyword>
<accession>A0A1I1DWZ5</accession>
<dbReference type="EMBL" id="FOKY01000004">
    <property type="protein sequence ID" value="SFB78936.1"/>
    <property type="molecule type" value="Genomic_DNA"/>
</dbReference>
<protein>
    <submittedName>
        <fullName evidence="2">Uncharacterized protein</fullName>
    </submittedName>
</protein>
<proteinExistence type="predicted"/>
<sequence>MGIIDRINVLHKYRQCSQKIRFTAFFLSLIRTLKPSILRLAILGLLSLFSIIPFYLTEMKQAELWSGITPPSNFKRLLSTSNTAGLEFKTIFIRTIGKIYRLFQFNHLTPWLWIEYYFPHIENNIKTSKITRQMIEVFLFIPLYILILMSSIYWVIIGRKMNFNSEFYHTLKNIIIGVSIYIIWFLGFHFLFPRPALIHYHIHGGTLTFINTLILFISTGYITQKYKTALL</sequence>
<dbReference type="AlphaFoldDB" id="A0A1I1DWZ5"/>
<feature type="transmembrane region" description="Helical" evidence="1">
    <location>
        <begin position="137"/>
        <end position="158"/>
    </location>
</feature>
<dbReference type="Proteomes" id="UP000240042">
    <property type="component" value="Unassembled WGS sequence"/>
</dbReference>
<evidence type="ECO:0000313" key="2">
    <source>
        <dbReference type="EMBL" id="SFB78936.1"/>
    </source>
</evidence>
<name>A0A1I1DWZ5_BREAD</name>